<evidence type="ECO:0000256" key="1">
    <source>
        <dbReference type="ARBA" id="ARBA00022679"/>
    </source>
</evidence>
<dbReference type="PROSITE" id="PS51186">
    <property type="entry name" value="GNAT"/>
    <property type="match status" value="1"/>
</dbReference>
<evidence type="ECO:0000313" key="5">
    <source>
        <dbReference type="Proteomes" id="UP000294682"/>
    </source>
</evidence>
<keyword evidence="4" id="KW-0689">Ribosomal protein</keyword>
<keyword evidence="1" id="KW-0808">Transferase</keyword>
<dbReference type="PANTHER" id="PTHR43877">
    <property type="entry name" value="AMINOALKYLPHOSPHONATE N-ACETYLTRANSFERASE-RELATED-RELATED"/>
    <property type="match status" value="1"/>
</dbReference>
<keyword evidence="4" id="KW-0687">Ribonucleoprotein</keyword>
<keyword evidence="2" id="KW-0012">Acyltransferase</keyword>
<feature type="domain" description="N-acetyltransferase" evidence="3">
    <location>
        <begin position="2"/>
        <end position="155"/>
    </location>
</feature>
<evidence type="ECO:0000259" key="3">
    <source>
        <dbReference type="PROSITE" id="PS51186"/>
    </source>
</evidence>
<dbReference type="GO" id="GO:0005840">
    <property type="term" value="C:ribosome"/>
    <property type="evidence" value="ECO:0007669"/>
    <property type="project" value="UniProtKB-KW"/>
</dbReference>
<dbReference type="AlphaFoldDB" id="A0A9X8Y8J0"/>
<accession>A0A9X8Y8J0</accession>
<dbReference type="Proteomes" id="UP000294682">
    <property type="component" value="Unassembled WGS sequence"/>
</dbReference>
<dbReference type="InterPro" id="IPR050832">
    <property type="entry name" value="Bact_Acetyltransf"/>
</dbReference>
<dbReference type="InterPro" id="IPR016181">
    <property type="entry name" value="Acyl_CoA_acyltransferase"/>
</dbReference>
<keyword evidence="5" id="KW-1185">Reference proteome</keyword>
<dbReference type="RefSeq" id="WP_132084146.1">
    <property type="nucleotide sequence ID" value="NZ_SLUK01000003.1"/>
</dbReference>
<reference evidence="4 5" key="1">
    <citation type="submission" date="2019-03" db="EMBL/GenBank/DDBJ databases">
        <title>Genomic Encyclopedia of Type Strains, Phase IV (KMG-IV): sequencing the most valuable type-strain genomes for metagenomic binning, comparative biology and taxonomic classification.</title>
        <authorList>
            <person name="Goeker M."/>
        </authorList>
    </citation>
    <scope>NUCLEOTIDE SEQUENCE [LARGE SCALE GENOMIC DNA]</scope>
    <source>
        <strain evidence="4 5">DSM 100433</strain>
    </source>
</reference>
<name>A0A9X8Y8J0_9FIRM</name>
<sequence length="155" mass="17865">MLTYRLASPADAPQLARLRWLHEWEQDSNQPMAEARFLPLCEAFLAKALEEKSYFCFLAEEDGKIISNVWVCRVPKIPSPREAQGQIGYVTNVHTLRQYRSRGIGSALMERVKAFAKENGYELLFVWPSGRAVPFYERQGFRAENEMMECPLACE</sequence>
<dbReference type="SUPFAM" id="SSF55729">
    <property type="entry name" value="Acyl-CoA N-acyltransferases (Nat)"/>
    <property type="match status" value="1"/>
</dbReference>
<comment type="caution">
    <text evidence="4">The sequence shown here is derived from an EMBL/GenBank/DDBJ whole genome shotgun (WGS) entry which is preliminary data.</text>
</comment>
<dbReference type="CDD" id="cd04301">
    <property type="entry name" value="NAT_SF"/>
    <property type="match status" value="1"/>
</dbReference>
<dbReference type="InterPro" id="IPR000182">
    <property type="entry name" value="GNAT_dom"/>
</dbReference>
<organism evidence="4 5">
    <name type="scientific">Harryflintia acetispora</name>
    <dbReference type="NCBI Taxonomy" id="1849041"/>
    <lineage>
        <taxon>Bacteria</taxon>
        <taxon>Bacillati</taxon>
        <taxon>Bacillota</taxon>
        <taxon>Clostridia</taxon>
        <taxon>Eubacteriales</taxon>
        <taxon>Oscillospiraceae</taxon>
        <taxon>Harryflintia</taxon>
    </lineage>
</organism>
<protein>
    <submittedName>
        <fullName evidence="4">Ribosomal protein S18 acetylase RimI-like enzyme</fullName>
    </submittedName>
</protein>
<dbReference type="EMBL" id="SLUK01000003">
    <property type="protein sequence ID" value="TCL43989.1"/>
    <property type="molecule type" value="Genomic_DNA"/>
</dbReference>
<dbReference type="Gene3D" id="3.40.630.30">
    <property type="match status" value="1"/>
</dbReference>
<gene>
    <name evidence="4" type="ORF">EDD78_10326</name>
</gene>
<dbReference type="Pfam" id="PF00583">
    <property type="entry name" value="Acetyltransf_1"/>
    <property type="match status" value="1"/>
</dbReference>
<dbReference type="PANTHER" id="PTHR43877:SF1">
    <property type="entry name" value="ACETYLTRANSFERASE"/>
    <property type="match status" value="1"/>
</dbReference>
<proteinExistence type="predicted"/>
<evidence type="ECO:0000313" key="4">
    <source>
        <dbReference type="EMBL" id="TCL43989.1"/>
    </source>
</evidence>
<dbReference type="GO" id="GO:0016747">
    <property type="term" value="F:acyltransferase activity, transferring groups other than amino-acyl groups"/>
    <property type="evidence" value="ECO:0007669"/>
    <property type="project" value="InterPro"/>
</dbReference>
<evidence type="ECO:0000256" key="2">
    <source>
        <dbReference type="ARBA" id="ARBA00023315"/>
    </source>
</evidence>